<name>A0ABZ3CUT9_9GAMM</name>
<evidence type="ECO:0000313" key="1">
    <source>
        <dbReference type="EMBL" id="XAD54927.1"/>
    </source>
</evidence>
<dbReference type="Proteomes" id="UP001453229">
    <property type="component" value="Chromosome"/>
</dbReference>
<organism evidence="1 2">
    <name type="scientific">Salinicola lusitanus</name>
    <dbReference type="NCBI Taxonomy" id="1949085"/>
    <lineage>
        <taxon>Bacteria</taxon>
        <taxon>Pseudomonadati</taxon>
        <taxon>Pseudomonadota</taxon>
        <taxon>Gammaproteobacteria</taxon>
        <taxon>Oceanospirillales</taxon>
        <taxon>Halomonadaceae</taxon>
        <taxon>Salinicola</taxon>
    </lineage>
</organism>
<dbReference type="EMBL" id="CP151919">
    <property type="protein sequence ID" value="XAD54927.1"/>
    <property type="molecule type" value="Genomic_DNA"/>
</dbReference>
<gene>
    <name evidence="1" type="ORF">AAGT95_02825</name>
</gene>
<reference evidence="1 2" key="1">
    <citation type="submission" date="2024-04" db="EMBL/GenBank/DDBJ databases">
        <title>Salinicola lusitanus LLJ914,a marine bacterium isolated from the Okinawa Trough.</title>
        <authorList>
            <person name="Li J."/>
        </authorList>
    </citation>
    <scope>NUCLEOTIDE SEQUENCE [LARGE SCALE GENOMIC DNA]</scope>
    <source>
        <strain evidence="1 2">LLJ914</strain>
    </source>
</reference>
<proteinExistence type="predicted"/>
<evidence type="ECO:0008006" key="3">
    <source>
        <dbReference type="Google" id="ProtNLM"/>
    </source>
</evidence>
<protein>
    <recommendedName>
        <fullName evidence="3">Com family DNA-binding transcriptional regulator</fullName>
    </recommendedName>
</protein>
<dbReference type="RefSeq" id="WP_342595457.1">
    <property type="nucleotide sequence ID" value="NZ_CP151919.1"/>
</dbReference>
<evidence type="ECO:0000313" key="2">
    <source>
        <dbReference type="Proteomes" id="UP001453229"/>
    </source>
</evidence>
<keyword evidence="2" id="KW-1185">Reference proteome</keyword>
<sequence>MIRVTLDLTCSICDHDQFHLPVRADERQQVRCANCTAFKCYSADLEKAMITLARERQRRSEQQRVNAA</sequence>
<accession>A0ABZ3CUT9</accession>